<evidence type="ECO:0000256" key="3">
    <source>
        <dbReference type="SAM" id="SignalP"/>
    </source>
</evidence>
<gene>
    <name evidence="6" type="ORF">SAMN05444167_2558</name>
</gene>
<dbReference type="InterPro" id="IPR049492">
    <property type="entry name" value="BD-FAE-like_dom"/>
</dbReference>
<accession>A0A1G7LJI3</accession>
<proteinExistence type="inferred from homology"/>
<dbReference type="PANTHER" id="PTHR48081">
    <property type="entry name" value="AB HYDROLASE SUPERFAMILY PROTEIN C4A8.06C"/>
    <property type="match status" value="1"/>
</dbReference>
<dbReference type="InterPro" id="IPR050300">
    <property type="entry name" value="GDXG_lipolytic_enzyme"/>
</dbReference>
<evidence type="ECO:0000313" key="7">
    <source>
        <dbReference type="Proteomes" id="UP000182427"/>
    </source>
</evidence>
<dbReference type="AlphaFoldDB" id="A0A1G7LJI3"/>
<feature type="signal peptide" evidence="3">
    <location>
        <begin position="1"/>
        <end position="19"/>
    </location>
</feature>
<dbReference type="PANTHER" id="PTHR48081:SF30">
    <property type="entry name" value="ACETYL-HYDROLASE LIPR-RELATED"/>
    <property type="match status" value="1"/>
</dbReference>
<evidence type="ECO:0000259" key="4">
    <source>
        <dbReference type="Pfam" id="PF01738"/>
    </source>
</evidence>
<dbReference type="EMBL" id="LT629690">
    <property type="protein sequence ID" value="SDF49692.1"/>
    <property type="molecule type" value="Genomic_DNA"/>
</dbReference>
<organism evidence="6 7">
    <name type="scientific">Terriglobus roseus</name>
    <dbReference type="NCBI Taxonomy" id="392734"/>
    <lineage>
        <taxon>Bacteria</taxon>
        <taxon>Pseudomonadati</taxon>
        <taxon>Acidobacteriota</taxon>
        <taxon>Terriglobia</taxon>
        <taxon>Terriglobales</taxon>
        <taxon>Acidobacteriaceae</taxon>
        <taxon>Terriglobus</taxon>
    </lineage>
</organism>
<dbReference type="SUPFAM" id="SSF53474">
    <property type="entry name" value="alpha/beta-Hydrolases"/>
    <property type="match status" value="1"/>
</dbReference>
<feature type="chain" id="PRO_5009241829" evidence="3">
    <location>
        <begin position="20"/>
        <end position="276"/>
    </location>
</feature>
<evidence type="ECO:0000256" key="2">
    <source>
        <dbReference type="ARBA" id="ARBA00022801"/>
    </source>
</evidence>
<comment type="similarity">
    <text evidence="1">Belongs to the 'GDXG' lipolytic enzyme family.</text>
</comment>
<evidence type="ECO:0000313" key="6">
    <source>
        <dbReference type="EMBL" id="SDF49692.1"/>
    </source>
</evidence>
<keyword evidence="2" id="KW-0378">Hydrolase</keyword>
<dbReference type="Pfam" id="PF20434">
    <property type="entry name" value="BD-FAE"/>
    <property type="match status" value="1"/>
</dbReference>
<dbReference type="Proteomes" id="UP000182427">
    <property type="component" value="Chromosome I"/>
</dbReference>
<evidence type="ECO:0000256" key="1">
    <source>
        <dbReference type="ARBA" id="ARBA00010515"/>
    </source>
</evidence>
<dbReference type="GO" id="GO:0004806">
    <property type="term" value="F:triacylglycerol lipase activity"/>
    <property type="evidence" value="ECO:0007669"/>
    <property type="project" value="TreeGrafter"/>
</dbReference>
<name>A0A1G7LJI3_9BACT</name>
<evidence type="ECO:0000259" key="5">
    <source>
        <dbReference type="Pfam" id="PF20434"/>
    </source>
</evidence>
<dbReference type="OrthoDB" id="9771666at2"/>
<feature type="domain" description="Dienelactone hydrolase" evidence="4">
    <location>
        <begin position="185"/>
        <end position="256"/>
    </location>
</feature>
<dbReference type="InterPro" id="IPR002925">
    <property type="entry name" value="Dienelactn_hydro"/>
</dbReference>
<protein>
    <submittedName>
        <fullName evidence="6">Acetyl esterase/lipase</fullName>
    </submittedName>
</protein>
<reference evidence="7" key="1">
    <citation type="submission" date="2016-10" db="EMBL/GenBank/DDBJ databases">
        <authorList>
            <person name="Varghese N."/>
            <person name="Submissions S."/>
        </authorList>
    </citation>
    <scope>NUCLEOTIDE SEQUENCE [LARGE SCALE GENOMIC DNA]</scope>
    <source>
        <strain evidence="7">GAS232</strain>
    </source>
</reference>
<dbReference type="InterPro" id="IPR029058">
    <property type="entry name" value="AB_hydrolase_fold"/>
</dbReference>
<keyword evidence="3" id="KW-0732">Signal</keyword>
<dbReference type="Gene3D" id="3.40.50.1820">
    <property type="entry name" value="alpha/beta hydrolase"/>
    <property type="match status" value="1"/>
</dbReference>
<dbReference type="Pfam" id="PF01738">
    <property type="entry name" value="DLH"/>
    <property type="match status" value="1"/>
</dbReference>
<feature type="domain" description="BD-FAE-like" evidence="5">
    <location>
        <begin position="56"/>
        <end position="155"/>
    </location>
</feature>
<keyword evidence="7" id="KW-1185">Reference proteome</keyword>
<sequence>MIRWCMFILLATLNLSVAAQTWDPPIGHRVTYKTVDGRDLGMWIVEPKDLGAKDYAAKRPAVLLVHGGGWTNGAAGVHNEQAKAIAQHGAVAILLQYRLLPPNPHEEPRICVEDTKSAMRWLRAHAAELHLDPNKIAAGGSSAGGYNAAYAAVGSGWDDPHDDLRISARPDALVLLNPALDIHYSAAMFHNDQKLSPMSYINKDVPPTLILSGSKDEVIHADLLRDYAQKLNAAGARCDLHIYPDQVHTFYRNEPYLSETNAQIIAFLHSLGFVAP</sequence>
<dbReference type="RefSeq" id="WP_083345477.1">
    <property type="nucleotide sequence ID" value="NZ_LT629690.1"/>
</dbReference>